<keyword evidence="1" id="KW-0472">Membrane</keyword>
<protein>
    <submittedName>
        <fullName evidence="2">Phosphatidate cytidylyltransferase</fullName>
    </submittedName>
</protein>
<dbReference type="PANTHER" id="PTHR31303:SF1">
    <property type="entry name" value="CTP-DEPENDENT DIACYLGLYCEROL KINASE 1"/>
    <property type="match status" value="1"/>
</dbReference>
<evidence type="ECO:0000313" key="3">
    <source>
        <dbReference type="Proteomes" id="UP000824107"/>
    </source>
</evidence>
<keyword evidence="1" id="KW-1133">Transmembrane helix</keyword>
<comment type="caution">
    <text evidence="2">The sequence shown here is derived from an EMBL/GenBank/DDBJ whole genome shotgun (WGS) entry which is preliminary data.</text>
</comment>
<reference evidence="2" key="1">
    <citation type="submission" date="2020-10" db="EMBL/GenBank/DDBJ databases">
        <authorList>
            <person name="Gilroy R."/>
        </authorList>
    </citation>
    <scope>NUCLEOTIDE SEQUENCE</scope>
    <source>
        <strain evidence="2">ChiW3-316</strain>
    </source>
</reference>
<reference evidence="2" key="2">
    <citation type="journal article" date="2021" name="PeerJ">
        <title>Extensive microbial diversity within the chicken gut microbiome revealed by metagenomics and culture.</title>
        <authorList>
            <person name="Gilroy R."/>
            <person name="Ravi A."/>
            <person name="Getino M."/>
            <person name="Pursley I."/>
            <person name="Horton D.L."/>
            <person name="Alikhan N.F."/>
            <person name="Baker D."/>
            <person name="Gharbi K."/>
            <person name="Hall N."/>
            <person name="Watson M."/>
            <person name="Adriaenssens E.M."/>
            <person name="Foster-Nyarko E."/>
            <person name="Jarju S."/>
            <person name="Secka A."/>
            <person name="Antonio M."/>
            <person name="Oren A."/>
            <person name="Chaudhuri R.R."/>
            <person name="La Ragione R."/>
            <person name="Hildebrand F."/>
            <person name="Pallen M.J."/>
        </authorList>
    </citation>
    <scope>NUCLEOTIDE SEQUENCE</scope>
    <source>
        <strain evidence="2">ChiW3-316</strain>
    </source>
</reference>
<keyword evidence="1" id="KW-0812">Transmembrane</keyword>
<accession>A0A9D1M2T9</accession>
<evidence type="ECO:0000313" key="2">
    <source>
        <dbReference type="EMBL" id="HIU52539.1"/>
    </source>
</evidence>
<proteinExistence type="predicted"/>
<feature type="transmembrane region" description="Helical" evidence="1">
    <location>
        <begin position="172"/>
        <end position="203"/>
    </location>
</feature>
<sequence>MKIRKYGFNINNYKNKLSRSPLNPKVLASDLHIDVNKSFKKELARKLIHLSSLWIPALIYFVQPSISIIVFSAIFVGDVILEYGNYKKWRWARRTFGLLFYRTLRNKELKRSQLQLSGGAYVMLAAIACTLLFPANVAVVALSIMLISDTCAALFGKAYGSRRLYKNKSIEGTAAFFVSALLIMVICNFILPVTYASILAAFVATFAEMYEDKIEIDDNLSIPLFVGAVLSLLG</sequence>
<dbReference type="GO" id="GO:0016779">
    <property type="term" value="F:nucleotidyltransferase activity"/>
    <property type="evidence" value="ECO:0007669"/>
    <property type="project" value="UniProtKB-KW"/>
</dbReference>
<evidence type="ECO:0000256" key="1">
    <source>
        <dbReference type="SAM" id="Phobius"/>
    </source>
</evidence>
<dbReference type="InterPro" id="IPR037997">
    <property type="entry name" value="Dgk1-like"/>
</dbReference>
<dbReference type="GO" id="GO:0004143">
    <property type="term" value="F:ATP-dependent diacylglycerol kinase activity"/>
    <property type="evidence" value="ECO:0007669"/>
    <property type="project" value="InterPro"/>
</dbReference>
<dbReference type="EMBL" id="DVNC01000006">
    <property type="protein sequence ID" value="HIU52539.1"/>
    <property type="molecule type" value="Genomic_DNA"/>
</dbReference>
<dbReference type="Proteomes" id="UP000824107">
    <property type="component" value="Unassembled WGS sequence"/>
</dbReference>
<dbReference type="PANTHER" id="PTHR31303">
    <property type="entry name" value="CTP-DEPENDENT DIACYLGLYCEROL KINASE 1"/>
    <property type="match status" value="1"/>
</dbReference>
<keyword evidence="2" id="KW-0808">Transferase</keyword>
<gene>
    <name evidence="2" type="ORF">IAD20_00475</name>
</gene>
<keyword evidence="2" id="KW-0548">Nucleotidyltransferase</keyword>
<dbReference type="AlphaFoldDB" id="A0A9D1M2T9"/>
<name>A0A9D1M2T9_9PROT</name>
<feature type="transmembrane region" description="Helical" evidence="1">
    <location>
        <begin position="114"/>
        <end position="133"/>
    </location>
</feature>
<organism evidence="2 3">
    <name type="scientific">Candidatus Scatocola faecipullorum</name>
    <dbReference type="NCBI Taxonomy" id="2840917"/>
    <lineage>
        <taxon>Bacteria</taxon>
        <taxon>Pseudomonadati</taxon>
        <taxon>Pseudomonadota</taxon>
        <taxon>Alphaproteobacteria</taxon>
        <taxon>Rhodospirillales</taxon>
        <taxon>Rhodospirillaceae</taxon>
        <taxon>Rhodospirillaceae incertae sedis</taxon>
        <taxon>Candidatus Scatocola</taxon>
    </lineage>
</organism>